<comment type="caution">
    <text evidence="2">The sequence shown here is derived from an EMBL/GenBank/DDBJ whole genome shotgun (WGS) entry which is preliminary data.</text>
</comment>
<dbReference type="OrthoDB" id="3569607at2"/>
<reference evidence="2 3" key="1">
    <citation type="submission" date="2019-06" db="EMBL/GenBank/DDBJ databases">
        <title>Sequencing the genomes of 1000 actinobacteria strains.</title>
        <authorList>
            <person name="Klenk H.-P."/>
        </authorList>
    </citation>
    <scope>NUCLEOTIDE SEQUENCE [LARGE SCALE GENOMIC DNA]</scope>
    <source>
        <strain evidence="2 3">DSM 45511</strain>
    </source>
</reference>
<dbReference type="Gene3D" id="3.60.21.10">
    <property type="match status" value="1"/>
</dbReference>
<dbReference type="GO" id="GO:0016787">
    <property type="term" value="F:hydrolase activity"/>
    <property type="evidence" value="ECO:0007669"/>
    <property type="project" value="InterPro"/>
</dbReference>
<protein>
    <submittedName>
        <fullName evidence="2">Icc-related predicted phosphoesterase</fullName>
    </submittedName>
</protein>
<dbReference type="AlphaFoldDB" id="A0A543GET5"/>
<evidence type="ECO:0000259" key="1">
    <source>
        <dbReference type="Pfam" id="PF00149"/>
    </source>
</evidence>
<dbReference type="Pfam" id="PF00149">
    <property type="entry name" value="Metallophos"/>
    <property type="match status" value="1"/>
</dbReference>
<sequence length="262" mass="28444">MRVHVVSDVHGASDALSRAGDGADALVVLGDLVDYVDYRDPAGGILGRVLGPEVSAEFGRLRTSGGRDELIRFVREAWARVPDAPAVVEDAVQEQYDRMFGALTAPTYAIPGNVDMPRLWPRYARPGLTLADGRVVEIGDLRFGFVGGAPLPPGVEPREGGPWTPHLLRAADFTAAVKALDRVDVLCSHVPPAVPELAFDVVTRRAEASSAALLDVVHRDRPRAAFFGHVHQPLAPRVRVGRTECVNVGHFRATRTPYVLRW</sequence>
<evidence type="ECO:0000313" key="2">
    <source>
        <dbReference type="EMBL" id="TQM44592.1"/>
    </source>
</evidence>
<dbReference type="CDD" id="cd00838">
    <property type="entry name" value="MPP_superfamily"/>
    <property type="match status" value="1"/>
</dbReference>
<dbReference type="EMBL" id="VFPH01000001">
    <property type="protein sequence ID" value="TQM44592.1"/>
    <property type="molecule type" value="Genomic_DNA"/>
</dbReference>
<dbReference type="InterPro" id="IPR029052">
    <property type="entry name" value="Metallo-depent_PP-like"/>
</dbReference>
<dbReference type="SUPFAM" id="SSF56300">
    <property type="entry name" value="Metallo-dependent phosphatases"/>
    <property type="match status" value="1"/>
</dbReference>
<dbReference type="RefSeq" id="WP_142099562.1">
    <property type="nucleotide sequence ID" value="NZ_VFPH01000001.1"/>
</dbReference>
<proteinExistence type="predicted"/>
<dbReference type="Proteomes" id="UP000319818">
    <property type="component" value="Unassembled WGS sequence"/>
</dbReference>
<gene>
    <name evidence="2" type="ORF">FB388_1963</name>
</gene>
<evidence type="ECO:0000313" key="3">
    <source>
        <dbReference type="Proteomes" id="UP000319818"/>
    </source>
</evidence>
<dbReference type="InterPro" id="IPR004843">
    <property type="entry name" value="Calcineurin-like_PHP"/>
</dbReference>
<feature type="domain" description="Calcineurin-like phosphoesterase" evidence="1">
    <location>
        <begin position="1"/>
        <end position="233"/>
    </location>
</feature>
<organism evidence="2 3">
    <name type="scientific">Pseudonocardia cypriaca</name>
    <dbReference type="NCBI Taxonomy" id="882449"/>
    <lineage>
        <taxon>Bacteria</taxon>
        <taxon>Bacillati</taxon>
        <taxon>Actinomycetota</taxon>
        <taxon>Actinomycetes</taxon>
        <taxon>Pseudonocardiales</taxon>
        <taxon>Pseudonocardiaceae</taxon>
        <taxon>Pseudonocardia</taxon>
    </lineage>
</organism>
<keyword evidence="3" id="KW-1185">Reference proteome</keyword>
<accession>A0A543GET5</accession>
<name>A0A543GET5_9PSEU</name>